<dbReference type="AlphaFoldDB" id="A0A4R5BLT6"/>
<evidence type="ECO:0000313" key="2">
    <source>
        <dbReference type="EMBL" id="TDD87691.1"/>
    </source>
</evidence>
<evidence type="ECO:0000256" key="1">
    <source>
        <dbReference type="SAM" id="MobiDB-lite"/>
    </source>
</evidence>
<comment type="caution">
    <text evidence="2">The sequence shown here is derived from an EMBL/GenBank/DDBJ whole genome shotgun (WGS) entry which is preliminary data.</text>
</comment>
<accession>A0A4R5BLT6</accession>
<keyword evidence="3" id="KW-1185">Reference proteome</keyword>
<reference evidence="2 3" key="1">
    <citation type="submission" date="2019-03" db="EMBL/GenBank/DDBJ databases">
        <title>Draft genome sequences of novel Actinobacteria.</title>
        <authorList>
            <person name="Sahin N."/>
            <person name="Ay H."/>
            <person name="Saygin H."/>
        </authorList>
    </citation>
    <scope>NUCLEOTIDE SEQUENCE [LARGE SCALE GENOMIC DNA]</scope>
    <source>
        <strain evidence="2 3">H3C3</strain>
    </source>
</reference>
<name>A0A4R5BLT6_9ACTN</name>
<feature type="region of interest" description="Disordered" evidence="1">
    <location>
        <begin position="79"/>
        <end position="142"/>
    </location>
</feature>
<gene>
    <name evidence="2" type="ORF">E1298_15805</name>
</gene>
<protein>
    <submittedName>
        <fullName evidence="2">Uncharacterized protein</fullName>
    </submittedName>
</protein>
<dbReference type="EMBL" id="SMKU01000069">
    <property type="protein sequence ID" value="TDD87691.1"/>
    <property type="molecule type" value="Genomic_DNA"/>
</dbReference>
<proteinExistence type="predicted"/>
<organism evidence="2 3">
    <name type="scientific">Actinomadura rubrisoli</name>
    <dbReference type="NCBI Taxonomy" id="2530368"/>
    <lineage>
        <taxon>Bacteria</taxon>
        <taxon>Bacillati</taxon>
        <taxon>Actinomycetota</taxon>
        <taxon>Actinomycetes</taxon>
        <taxon>Streptosporangiales</taxon>
        <taxon>Thermomonosporaceae</taxon>
        <taxon>Actinomadura</taxon>
    </lineage>
</organism>
<sequence length="214" mass="23281">MVRWTGRPGDPPNRLICGPFGEPRANPSAEIVDLTPLSERTPTLQLSEPFANTVPFSLREISRSPSARRRFVHHDLASVLSDSSRPPPPRVRRPPLSVRSRSGCPARVCSSSASPSSMTSWRLRPAQRPERPTRTTARAPSASTTAQIAATGLSYLFTLSQACRRHRGNNGASNGLSPRTMTAWAALPVQVRRSVWVMSYAQTACVPCQITGLG</sequence>
<evidence type="ECO:0000313" key="3">
    <source>
        <dbReference type="Proteomes" id="UP000294513"/>
    </source>
</evidence>
<feature type="compositionally biased region" description="Low complexity" evidence="1">
    <location>
        <begin position="110"/>
        <end position="126"/>
    </location>
</feature>
<dbReference type="Proteomes" id="UP000294513">
    <property type="component" value="Unassembled WGS sequence"/>
</dbReference>